<dbReference type="InterPro" id="IPR002110">
    <property type="entry name" value="Ankyrin_rpt"/>
</dbReference>
<keyword evidence="2 3" id="KW-0040">ANK repeat</keyword>
<dbReference type="Proteomes" id="UP000193642">
    <property type="component" value="Unassembled WGS sequence"/>
</dbReference>
<dbReference type="PANTHER" id="PTHR24198:SF165">
    <property type="entry name" value="ANKYRIN REPEAT-CONTAINING PROTEIN-RELATED"/>
    <property type="match status" value="1"/>
</dbReference>
<dbReference type="OrthoDB" id="2143442at2759"/>
<evidence type="ECO:0000313" key="5">
    <source>
        <dbReference type="Proteomes" id="UP000193642"/>
    </source>
</evidence>
<dbReference type="EMBL" id="MCGO01000011">
    <property type="protein sequence ID" value="ORY48728.1"/>
    <property type="molecule type" value="Genomic_DNA"/>
</dbReference>
<dbReference type="SMART" id="SM00248">
    <property type="entry name" value="ANK"/>
    <property type="match status" value="8"/>
</dbReference>
<gene>
    <name evidence="4" type="ORF">BCR33DRAFT_714447</name>
</gene>
<name>A0A1Y2CNW7_9FUNG</name>
<proteinExistence type="predicted"/>
<dbReference type="Gene3D" id="1.25.40.20">
    <property type="entry name" value="Ankyrin repeat-containing domain"/>
    <property type="match status" value="3"/>
</dbReference>
<evidence type="ECO:0000313" key="4">
    <source>
        <dbReference type="EMBL" id="ORY48728.1"/>
    </source>
</evidence>
<dbReference type="AlphaFoldDB" id="A0A1Y2CNW7"/>
<sequence>MSLEQLPTETLILIFAHVHPNYIAPISRLNRILYAKVYGLWFDFLFARTNLMNHIGAVKGDFLTMIRAKRTINFHVLPLSYHAAFLSIFGLSMKSIDHFEVSFDPYTFDASFTRRGIRILPAVKLAQQYKFMKLDANNAYLLSLFASMFADIDLLTDSMEFKTIDKNTIFSWGCAGNQTTTVNHLLDLGITPPASSLIVAANYGHQQIMERICPRDASAHSFYPSTLSVALIAACEKGQLEAVQYLITCEGTDVSHNKNSALVTSVTRGNLALVKLLMETGRCDASDQDNKCILVACSKSFTEIVELLLFDGRVDPAANGNAPILAAVEAGNLRIVKALMNTGRVDAAVGQNRLVQIACAEGFTQIVEVLLQDPVVNPMVKDCDAFIRACKGGYLEIAEMLVAWTGPEEWEENKVNPAAQSNAAIIYASRHGHASVVEFLLRQPGVNPSVSNNLPLFEACANGHLPVIQRLSTKNLKLEQGTLTRCLEMSSKNGHVHVLQFLAKNYTLFQSSISAKCLLAACERGHVGVVDFFMGEWVCEFHPQTLARALAGAAQGNHVGVVKRLVDVNVVYSFGPALVKAAGLGHTEVVLAVLSCGRKVVVPHEAVMSAKDKGIKMMLQAAIGKRGA</sequence>
<accession>A0A1Y2CNW7</accession>
<dbReference type="SUPFAM" id="SSF48403">
    <property type="entry name" value="Ankyrin repeat"/>
    <property type="match status" value="2"/>
</dbReference>
<evidence type="ECO:0000256" key="3">
    <source>
        <dbReference type="PROSITE-ProRule" id="PRU00023"/>
    </source>
</evidence>
<dbReference type="STRING" id="329046.A0A1Y2CNW7"/>
<organism evidence="4 5">
    <name type="scientific">Rhizoclosmatium globosum</name>
    <dbReference type="NCBI Taxonomy" id="329046"/>
    <lineage>
        <taxon>Eukaryota</taxon>
        <taxon>Fungi</taxon>
        <taxon>Fungi incertae sedis</taxon>
        <taxon>Chytridiomycota</taxon>
        <taxon>Chytridiomycota incertae sedis</taxon>
        <taxon>Chytridiomycetes</taxon>
        <taxon>Chytridiales</taxon>
        <taxon>Chytriomycetaceae</taxon>
        <taxon>Rhizoclosmatium</taxon>
    </lineage>
</organism>
<comment type="caution">
    <text evidence="4">The sequence shown here is derived from an EMBL/GenBank/DDBJ whole genome shotgun (WGS) entry which is preliminary data.</text>
</comment>
<feature type="repeat" description="ANK" evidence="3">
    <location>
        <begin position="319"/>
        <end position="343"/>
    </location>
</feature>
<keyword evidence="5" id="KW-1185">Reference proteome</keyword>
<evidence type="ECO:0000256" key="1">
    <source>
        <dbReference type="ARBA" id="ARBA00022737"/>
    </source>
</evidence>
<reference evidence="4 5" key="1">
    <citation type="submission" date="2016-07" db="EMBL/GenBank/DDBJ databases">
        <title>Pervasive Adenine N6-methylation of Active Genes in Fungi.</title>
        <authorList>
            <consortium name="DOE Joint Genome Institute"/>
            <person name="Mondo S.J."/>
            <person name="Dannebaum R.O."/>
            <person name="Kuo R.C."/>
            <person name="Labutti K."/>
            <person name="Haridas S."/>
            <person name="Kuo A."/>
            <person name="Salamov A."/>
            <person name="Ahrendt S.R."/>
            <person name="Lipzen A."/>
            <person name="Sullivan W."/>
            <person name="Andreopoulos W.B."/>
            <person name="Clum A."/>
            <person name="Lindquist E."/>
            <person name="Daum C."/>
            <person name="Ramamoorthy G.K."/>
            <person name="Gryganskyi A."/>
            <person name="Culley D."/>
            <person name="Magnuson J.K."/>
            <person name="James T.Y."/>
            <person name="O'Malley M.A."/>
            <person name="Stajich J.E."/>
            <person name="Spatafora J.W."/>
            <person name="Visel A."/>
            <person name="Grigoriev I.V."/>
        </authorList>
    </citation>
    <scope>NUCLEOTIDE SEQUENCE [LARGE SCALE GENOMIC DNA]</scope>
    <source>
        <strain evidence="4 5">JEL800</strain>
    </source>
</reference>
<dbReference type="PROSITE" id="PS50088">
    <property type="entry name" value="ANK_REPEAT"/>
    <property type="match status" value="1"/>
</dbReference>
<protein>
    <submittedName>
        <fullName evidence="4">Ankyrin</fullName>
    </submittedName>
</protein>
<dbReference type="Pfam" id="PF12796">
    <property type="entry name" value="Ank_2"/>
    <property type="match status" value="2"/>
</dbReference>
<dbReference type="PANTHER" id="PTHR24198">
    <property type="entry name" value="ANKYRIN REPEAT AND PROTEIN KINASE DOMAIN-CONTAINING PROTEIN"/>
    <property type="match status" value="1"/>
</dbReference>
<dbReference type="PROSITE" id="PS50297">
    <property type="entry name" value="ANK_REP_REGION"/>
    <property type="match status" value="1"/>
</dbReference>
<evidence type="ECO:0000256" key="2">
    <source>
        <dbReference type="ARBA" id="ARBA00023043"/>
    </source>
</evidence>
<dbReference type="InterPro" id="IPR036770">
    <property type="entry name" value="Ankyrin_rpt-contain_sf"/>
</dbReference>
<keyword evidence="1" id="KW-0677">Repeat</keyword>